<evidence type="ECO:0000256" key="1">
    <source>
        <dbReference type="SAM" id="MobiDB-lite"/>
    </source>
</evidence>
<dbReference type="Pfam" id="PF01476">
    <property type="entry name" value="LysM"/>
    <property type="match status" value="1"/>
</dbReference>
<dbReference type="Gene3D" id="3.10.350.10">
    <property type="entry name" value="LysM domain"/>
    <property type="match status" value="1"/>
</dbReference>
<dbReference type="InterPro" id="IPR006626">
    <property type="entry name" value="PbH1"/>
</dbReference>
<proteinExistence type="predicted"/>
<name>A0A1N7P3Y7_9GAMM</name>
<accession>A0A1N7P3Y7</accession>
<sequence length="5033" mass="502906">MTHYTKKRIETVSNSFRKNALSVAISALSTTLAGVRDGLKGGVYVTLIAGQVVAPVAWAANLPELAGSQTSVTIENGASIDGIATGKSDVYTVTGARVLANWTSFDIAEGYGIEFLQGDPSNILVNQITGSASEIAGLLKANGNIILVNPNGMTIAGTAIIDVNSLVVSGMGLSGGVDAGNQDFFQGNDEAENYNNLLLVKTDANGKITIKSGVDFTSDAEGVAHTRNNNFIAVGAEVDNAANITVGNLLGLGAGGAGYISFNQDGLVGFEITADVTDAVGTNAISSIGELSAQQVFLTARDASDLYNSAINLEGTAKAASINIDGDTIRLGGEVDLSNGTDTLNIHNNSAATELTIGNSASIDFGTDGKATAVASKVTIETGNATLNNAQLTGTDNEITLGTTDFSVTSVNNLNLADGALEGSEGADTFDMTGASLTANGIAVSGVQNNQVNANGGADVFTGAANGWSLTGTANELTDSIDETYTFTGVTAANLSGQALTGSAGADTFDMTGASLTANGIAVSAVQNNQVDANGGADVFTGAANGWSLTENSNELTDSIDETYTFTGVTDANLSGQALTGSAGVDTFDMTGASLTANGIVVSGVQNNQVNANGGADVFTGAANGWSLTGTANELTDSIDQTYTFTGVTDANISGQTLTGTANADTFDVTGTNELTVSNIDFTSIAAVNAGDGVDQVNTDGADVSLFAELGNAVDYALETLGITFRETENADLNGGTLAGSSEADSFEVTGTALTANEINITNAASAINAGSGDDAIIVNDANSTLTGTDNALNTANYQFTSIESADLTTNDLTGTADADTFDVTGANALTSADIDFTNVASVSAGNGSDQVNTNGATLVSDTGAAVDNALTTQQIAFTSVETLDLANGTLAGSDAADTFEATGSALTANAINVTNAASAINAGDGADVLTVNDANSTLTGTDNELDTANYEFTSVETADLASNALTGTANADTFDVTGANALTSAGIDFTNVEVVNADDGADQINTGGADASLFAELGSAVDYALETLGITFRETENADLNGGILAGSTEADSFEVTGATLTANAITVTNAASAIDAGTGNDAVTVNDTNSTLTGTDNALNTANYQFTSIDSADLTDSALTGTSGADTFDVTGANALTSADIDFTNVASVSAGNGSDQVNTNGATLVSDTGAAVDNALTTQQIAFTSVENLDLANGTLAGSEAADSFEVNGAALTANAISVTNAASGINAGDGVDVLTVNDTNSTLTGTDNELDTANYAFSSVETVDLADNALTGTANADTFDVTGANALTSAGINFSNVAAVNADDGVDQVNTDGADASLFAELGNAVDYALETLGITFRETENADLNGGTLAGSAEADSFAVTGTTLTANEISVTNAASAIDAGTGDDAVTVNDTNSTLTGTDNELDTANYAFSSVETVDLADNALTGTANADTFDVTGANTLTSAGIDFSNVEVVNADGGTDQVNTDGADASLFAELGSAVDYALETLGITFRETENADLNGGILAGSTEADSFEVTGATLTANAITVTNAASAIDAGTGNDAVTVNDANSTLTGTDNALDTANYQFTSIDSADLTDSVLTGTSGADTFDVTGANALTSADIDFTNVLSVDAGNGADQVNTNGATLTSETGIAVDNALMTQQIAFSSVENLDLANGTLAGSDAADSFEVNGAALTANAISVTSAASGINAGDGADVLTVNDTNSTLTGTDNELDTANYAFSSVETVDLADNALTGTANADTFDVTGANALTSAGINFSNVEVVNADDGADQVNTDGADASLFAELGNAVDYALETLGITFRETENADLNGGTLAGSSEADSFAVTGTTLTANEISVTNAASAIDAGTGDDAVTVNDTNSTLTGADNALNTANYQFTSIDSADLTDSVLTGTSGADTFDVTGANALTSADIDFTNVASVDGGDGDDQLNTSAAVLVVGTNEALTSSNISFTDIESADLSDGILTGTSNVDTFDVTGANALTSAGINFSSVAAVNADDGADQVNTEGADASLFAEVGNAIDYALETLGIIFRETENADLNGGTLAGSSEADSFAVTGTTLTANEISVTNAASAIDAGTGNDAVTVNDTNSTLTGADNALDTANYQFTSIDSADLTDSVLTGTSGADTFDVTGANELTSAGIDFTNVASVDAKEGNDQVNTDGATLTSETGIAVDNALTTQQIAFTSVENLDLAGGTLTGSEAADTFAVTGSALTANAIAVTNAASGINAGDGVDVLTVNDTNSTLTGTDNELDTANYAFSSVETVDLVDNALTGTANADTFDITGSKALTSAGINFTNVTSVDAKEGNDQVNTNAAALVSDTGAAVDNALTTQQIAFTSVENLDLAGGTLTGSDAADSFGVNGAALTANAISITKAASAINAGNGYDSVTVNDTNSALTGTDNELNTANYQFTSIEAADLQGNDLTSTTGVVNLNVTGENALTSAGIDFTNVEAVNDAGESETITTNGADASLFAELGSAVDNALETLGIVFRGVLEADLGGGTLTGSTEADSFEVTGTTLTANGIVVTNAASAIDAGTGNDAVTVNDTNSTLTGTDNALNTANYQFTSIDSADLTTNALTGTSGADTFDVTGDNALTSAGIDFTHVASVDAKEGNDQVNTNGATLVSDTGAAVDNALTTQQIAFTSVENLDLANGTLAGSDAADSFEVNGAALTANAISVTSAASGINAGDGADVLTVNDTNSTLTGTDNELDTANYAFSSVETVDLADNTLTGTANTDTFDVTGTNELTVSSIDFTSVAAVNAGDGADQVNTDGADASLFAELGNAVDYALETLGITFRETENADLNGGTLAGSSEADSFEVTGAALTANAINVTNAATAINAGNGDDSVIVNDANSTLTGSDNALNTANYQFTSIDSADLADNALTGTANADTFDVTGANALTSADIDFTNVASVDANDGDDQVNTNGATLTSETGTAVDNALTTQQIAFTSVENLDLANGTLAGSDAADTFAVTGSALTANAISVTNAASGINAGDGVDVLTVSDTNSTLTGADNALDTANYQFTSVETVDLANNALTGTANADTFDVTGANALTSAGINFSNVAAVNADDGADQVNTDGADASLFAELGSAVDYALETLGITFRETENADLNGGTLAGSTEADSFEVTGSTLTANEISVTNAASAIDAGTGDDAVTVNDTNSTLTGTDNALNTANYQFTSIDSADLTDSALTGTSGADTFDVTGANELTSADIDFTNVASVNASDGDDQVNTNGATLTSETGTAVENALTTQQIAFVSVENLDLANGTLAGSDAADTFEVAGSALTANAISVTNAASGINAGNGDDSVTVNDANSTLTGTDNELDTANYEFSSVETVDLADNALSGTANADSFDVTGVNALTSAGINFNNVVVVNAGDGADQVNTGGADASLFAELGNVVDYALETLGITFRETENANLNGGTLVGSSEADSFEVTGTALTANEINITNAASAINAGNGNDSVIVNDANSTLTGTDNALNTANYQFTSIENADLTTNALTGTSGVDTFDVTGANALTSAGIDFSNVEVVNAGDDADQVNTDGADASLFAELGNAVDYALETLGITFRETENLDLNGGTLAGSSEADSFEVTGTTLTANEISVTNAASAINAGNGDDSVTVNDANSTLTGSDNALNTANYQFTSIDSADLADNALTGTANADTFDVTGANALTSADIDFTNVASVDANDGDDQVNTNGATLTSETGNAVDNALTTQQIAFTSVENLDLASGALTGSDAADTFAVTGTTLTANEISVTNAASAIDAGNGDDSVIVNDANSTLTGADNALDTANYQFTSVETADLAGNALTGTAGDDIFDVSAPNALTSADIDFTNVASVDAGNGDDQVNTNAATLVSETNVAGTVAVNNALTTQQIAFTSVENLDLANGALAGSDAADSFEVAGAALTANAISVTNAASAINAGDGADTLTVNDASSTLTGTDNELDTANYEFSSVETVNLADNALTGTSGADTFDVTGANALTSAGINFSNVAAVNADDGADQVNTEGADASLFAEVGNAIDYALETLGIIFRETENADLNGGTLAGSSEADSFEVTGAALTANAITVTNAASAIDAGTGDDAVTVNDTNATLTGADNALNTANYQFTSIETADLQSNVLTGTAGADTFDVTGANALISADIDFTNVASVDAGIGDDQVNTNGATLTSETGIAVDNALTTQQIAFTSVENLDLANGTLTGSDAADSFEVTGATLSANAINVTNAASAINAGNGTDALTVNDANSTLTGADNALDTASYEFTSVETADLQGNALTGTSGADTFDVTGSNALTSAGINFTDLASVDAAGGNDQVNTDGATLVSDTGTASDNALETQGIAFTNVDSVDLANGALTATDAAETFNTGATSGQVEVNDMTITSVATIDAGDGNDSLVAANDAVVALNGTELGLIASDIVFSNLEAAGLSSGTLNGTAANDEFALVGANQFFSNGILFSDVANVDGGTGTDSITTSAATSAELTVTDNALVAQSIRFDAIESADLSGGTLNDVAAQTEIFTLGDESASVSTKEILFTSVSQVSAGTDDQIQGSTGDDTFTIRSDEQVAANDILFDGPLTLLGSDGDDTLVNEIDGVRWLINAVGNGINQVGKFTFSQFESLFNNVGALDLATSMQADFNGESVSFGDNTMTLNFDGSENVELLSTYGSGVSVQAEGDPIAITGSVTADELLILSYGDIELRTDINLISIQTLNGQSIDVTMIQNGDLVIRSIDIEGGTLVLDSLVAGTGSLTSETINTTDVSALNAYIGTGESGVDGAGEWASIGETNNQLTFEVALRLDLEAITFVSPFFPNGAPLVYNTEGTETDSLISSQSPALVIVDSVGDVSQLNPAVFEALSPFIADANAVAGSSGYYASSDVPSTLDTELLASLLASYEPTASGSPEGYQVGDEEEDEDAQASGSDINTDQEIRIAYSDTGEVLGVVQNYVFKAGDSLWKLSERFLGTGYAWNSIMEQNPEIESPSSIKNGTVIRVIKSVSDEVAQAIQNALDSGLGVKKGNTVTFPVDARSQLNM</sequence>
<keyword evidence="4" id="KW-1185">Reference proteome</keyword>
<dbReference type="RefSeq" id="WP_076516910.1">
    <property type="nucleotide sequence ID" value="NZ_FTOH01000008.1"/>
</dbReference>
<dbReference type="InterPro" id="IPR008638">
    <property type="entry name" value="FhaB/CdiA-like_TPS"/>
</dbReference>
<dbReference type="NCBIfam" id="TIGR01901">
    <property type="entry name" value="adhes_NPXG"/>
    <property type="match status" value="1"/>
</dbReference>
<dbReference type="EMBL" id="FTOH01000008">
    <property type="protein sequence ID" value="SIT05284.1"/>
    <property type="molecule type" value="Genomic_DNA"/>
</dbReference>
<dbReference type="PROSITE" id="PS51782">
    <property type="entry name" value="LYSM"/>
    <property type="match status" value="1"/>
</dbReference>
<organism evidence="3 4">
    <name type="scientific">Thalassolituus maritimus</name>
    <dbReference type="NCBI Taxonomy" id="484498"/>
    <lineage>
        <taxon>Bacteria</taxon>
        <taxon>Pseudomonadati</taxon>
        <taxon>Pseudomonadota</taxon>
        <taxon>Gammaproteobacteria</taxon>
        <taxon>Oceanospirillales</taxon>
        <taxon>Oceanospirillaceae</taxon>
        <taxon>Thalassolituus</taxon>
    </lineage>
</organism>
<evidence type="ECO:0000313" key="3">
    <source>
        <dbReference type="EMBL" id="SIT05284.1"/>
    </source>
</evidence>
<evidence type="ECO:0000313" key="4">
    <source>
        <dbReference type="Proteomes" id="UP000185639"/>
    </source>
</evidence>
<dbReference type="InterPro" id="IPR011050">
    <property type="entry name" value="Pectin_lyase_fold/virulence"/>
</dbReference>
<dbReference type="CDD" id="cd00118">
    <property type="entry name" value="LysM"/>
    <property type="match status" value="1"/>
</dbReference>
<protein>
    <submittedName>
        <fullName evidence="3">LysM domain-containing protein</fullName>
    </submittedName>
</protein>
<feature type="domain" description="LysM" evidence="2">
    <location>
        <begin position="4945"/>
        <end position="4993"/>
    </location>
</feature>
<feature type="region of interest" description="Disordered" evidence="1">
    <location>
        <begin position="4896"/>
        <end position="4922"/>
    </location>
</feature>
<dbReference type="InterPro" id="IPR018392">
    <property type="entry name" value="LysM"/>
</dbReference>
<dbReference type="SMART" id="SM00912">
    <property type="entry name" value="Haemagg_act"/>
    <property type="match status" value="1"/>
</dbReference>
<gene>
    <name evidence="3" type="ORF">SAMN05421686_108126</name>
</gene>
<reference evidence="4" key="1">
    <citation type="submission" date="2017-01" db="EMBL/GenBank/DDBJ databases">
        <authorList>
            <person name="Varghese N."/>
            <person name="Submissions S."/>
        </authorList>
    </citation>
    <scope>NUCLEOTIDE SEQUENCE [LARGE SCALE GENOMIC DNA]</scope>
    <source>
        <strain evidence="4">DSM 24913</strain>
    </source>
</reference>
<dbReference type="InterPro" id="IPR036779">
    <property type="entry name" value="LysM_dom_sf"/>
</dbReference>
<dbReference type="STRING" id="484498.SAMN05421686_108126"/>
<dbReference type="Proteomes" id="UP000185639">
    <property type="component" value="Unassembled WGS sequence"/>
</dbReference>
<dbReference type="SUPFAM" id="SSF51126">
    <property type="entry name" value="Pectin lyase-like"/>
    <property type="match status" value="1"/>
</dbReference>
<dbReference type="SMART" id="SM00710">
    <property type="entry name" value="PbH1"/>
    <property type="match status" value="20"/>
</dbReference>
<evidence type="ECO:0000259" key="2">
    <source>
        <dbReference type="PROSITE" id="PS51782"/>
    </source>
</evidence>